<dbReference type="Gene3D" id="1.10.110.10">
    <property type="entry name" value="Plant lipid-transfer and hydrophobic proteins"/>
    <property type="match status" value="1"/>
</dbReference>
<dbReference type="EMBL" id="JACEFO010001613">
    <property type="protein sequence ID" value="KAF8730775.1"/>
    <property type="molecule type" value="Genomic_DNA"/>
</dbReference>
<accession>A0A835F762</accession>
<keyword evidence="4" id="KW-1185">Reference proteome</keyword>
<keyword evidence="1" id="KW-0732">Signal</keyword>
<feature type="chain" id="PRO_5032957985" description="Bifunctional inhibitor/plant lipid transfer protein/seed storage helical domain-containing protein" evidence="1">
    <location>
        <begin position="24"/>
        <end position="177"/>
    </location>
</feature>
<comment type="caution">
    <text evidence="3">The sequence shown here is derived from an EMBL/GenBank/DDBJ whole genome shotgun (WGS) entry which is preliminary data.</text>
</comment>
<name>A0A835F762_9POAL</name>
<organism evidence="3 4">
    <name type="scientific">Digitaria exilis</name>
    <dbReference type="NCBI Taxonomy" id="1010633"/>
    <lineage>
        <taxon>Eukaryota</taxon>
        <taxon>Viridiplantae</taxon>
        <taxon>Streptophyta</taxon>
        <taxon>Embryophyta</taxon>
        <taxon>Tracheophyta</taxon>
        <taxon>Spermatophyta</taxon>
        <taxon>Magnoliopsida</taxon>
        <taxon>Liliopsida</taxon>
        <taxon>Poales</taxon>
        <taxon>Poaceae</taxon>
        <taxon>PACMAD clade</taxon>
        <taxon>Panicoideae</taxon>
        <taxon>Panicodae</taxon>
        <taxon>Paniceae</taxon>
        <taxon>Anthephorinae</taxon>
        <taxon>Digitaria</taxon>
    </lineage>
</organism>
<evidence type="ECO:0000313" key="4">
    <source>
        <dbReference type="Proteomes" id="UP000636709"/>
    </source>
</evidence>
<evidence type="ECO:0000256" key="1">
    <source>
        <dbReference type="SAM" id="SignalP"/>
    </source>
</evidence>
<reference evidence="3" key="1">
    <citation type="submission" date="2020-07" db="EMBL/GenBank/DDBJ databases">
        <title>Genome sequence and genetic diversity analysis of an under-domesticated orphan crop, white fonio (Digitaria exilis).</title>
        <authorList>
            <person name="Bennetzen J.L."/>
            <person name="Chen S."/>
            <person name="Ma X."/>
            <person name="Wang X."/>
            <person name="Yssel A.E.J."/>
            <person name="Chaluvadi S.R."/>
            <person name="Johnson M."/>
            <person name="Gangashetty P."/>
            <person name="Hamidou F."/>
            <person name="Sanogo M.D."/>
            <person name="Zwaenepoel A."/>
            <person name="Wallace J."/>
            <person name="Van De Peer Y."/>
            <person name="Van Deynze A."/>
        </authorList>
    </citation>
    <scope>NUCLEOTIDE SEQUENCE</scope>
    <source>
        <tissue evidence="3">Leaves</tissue>
    </source>
</reference>
<dbReference type="Proteomes" id="UP000636709">
    <property type="component" value="Unassembled WGS sequence"/>
</dbReference>
<evidence type="ECO:0000313" key="3">
    <source>
        <dbReference type="EMBL" id="KAF8730775.1"/>
    </source>
</evidence>
<gene>
    <name evidence="3" type="ORF">HU200_016638</name>
</gene>
<proteinExistence type="predicted"/>
<dbReference type="Pfam" id="PF14368">
    <property type="entry name" value="LTP_2"/>
    <property type="match status" value="1"/>
</dbReference>
<dbReference type="InterPro" id="IPR016140">
    <property type="entry name" value="Bifunc_inhib/LTP/seed_store"/>
</dbReference>
<feature type="domain" description="Bifunctional inhibitor/plant lipid transfer protein/seed storage helical" evidence="2">
    <location>
        <begin position="25"/>
        <end position="108"/>
    </location>
</feature>
<sequence>MLPGKVVVYFLVLTIISVDPVVGGCCFGTKCTNEDKMEILNTCAFYLKKSNPASPPPRGGQCCQVVRRLQGTKGSMMVCILKVLTHEEKEQYDSIRILELKSQCVLQPSSASFDEVKNHELLILSNYSYTMYNFLDKLYKLMTCIVFPARPWCKDLNEPHDCNKEFEERCICIRCEL</sequence>
<dbReference type="OrthoDB" id="715127at2759"/>
<protein>
    <recommendedName>
        <fullName evidence="2">Bifunctional inhibitor/plant lipid transfer protein/seed storage helical domain-containing protein</fullName>
    </recommendedName>
</protein>
<dbReference type="AlphaFoldDB" id="A0A835F762"/>
<dbReference type="InterPro" id="IPR036312">
    <property type="entry name" value="Bifun_inhib/LTP/seed_sf"/>
</dbReference>
<evidence type="ECO:0000259" key="2">
    <source>
        <dbReference type="Pfam" id="PF14368"/>
    </source>
</evidence>
<feature type="signal peptide" evidence="1">
    <location>
        <begin position="1"/>
        <end position="23"/>
    </location>
</feature>